<feature type="region of interest" description="Disordered" evidence="4">
    <location>
        <begin position="252"/>
        <end position="346"/>
    </location>
</feature>
<evidence type="ECO:0000256" key="3">
    <source>
        <dbReference type="PROSITE-ProRule" id="PRU00267"/>
    </source>
</evidence>
<gene>
    <name evidence="6" type="primary">SOX2</name>
    <name evidence="6" type="ORF">BGZ95_012027</name>
</gene>
<evidence type="ECO:0000313" key="7">
    <source>
        <dbReference type="Proteomes" id="UP001194580"/>
    </source>
</evidence>
<feature type="compositionally biased region" description="Polar residues" evidence="4">
    <location>
        <begin position="214"/>
        <end position="233"/>
    </location>
</feature>
<feature type="compositionally biased region" description="Low complexity" evidence="4">
    <location>
        <begin position="252"/>
        <end position="288"/>
    </location>
</feature>
<comment type="caution">
    <text evidence="6">The sequence shown here is derived from an EMBL/GenBank/DDBJ whole genome shotgun (WGS) entry which is preliminary data.</text>
</comment>
<proteinExistence type="predicted"/>
<feature type="compositionally biased region" description="Polar residues" evidence="4">
    <location>
        <begin position="1"/>
        <end position="31"/>
    </location>
</feature>
<keyword evidence="7" id="KW-1185">Reference proteome</keyword>
<dbReference type="GO" id="GO:0001228">
    <property type="term" value="F:DNA-binding transcription activator activity, RNA polymerase II-specific"/>
    <property type="evidence" value="ECO:0007669"/>
    <property type="project" value="TreeGrafter"/>
</dbReference>
<evidence type="ECO:0000313" key="6">
    <source>
        <dbReference type="EMBL" id="KAG0272230.1"/>
    </source>
</evidence>
<dbReference type="InterPro" id="IPR036910">
    <property type="entry name" value="HMG_box_dom_sf"/>
</dbReference>
<dbReference type="PANTHER" id="PTHR10270:SF161">
    <property type="entry name" value="SEX-DETERMINING REGION Y PROTEIN"/>
    <property type="match status" value="1"/>
</dbReference>
<dbReference type="PROSITE" id="PS50118">
    <property type="entry name" value="HMG_BOX_2"/>
    <property type="match status" value="1"/>
</dbReference>
<dbReference type="GO" id="GO:0005634">
    <property type="term" value="C:nucleus"/>
    <property type="evidence" value="ECO:0007669"/>
    <property type="project" value="UniProtKB-UniRule"/>
</dbReference>
<dbReference type="Proteomes" id="UP001194580">
    <property type="component" value="Unassembled WGS sequence"/>
</dbReference>
<keyword evidence="1 3" id="KW-0238">DNA-binding</keyword>
<dbReference type="CDD" id="cd01389">
    <property type="entry name" value="HMG-box_ROX1-like"/>
    <property type="match status" value="1"/>
</dbReference>
<dbReference type="GO" id="GO:0000978">
    <property type="term" value="F:RNA polymerase II cis-regulatory region sequence-specific DNA binding"/>
    <property type="evidence" value="ECO:0007669"/>
    <property type="project" value="TreeGrafter"/>
</dbReference>
<dbReference type="EMBL" id="JAAAIL010000969">
    <property type="protein sequence ID" value="KAG0272230.1"/>
    <property type="molecule type" value="Genomic_DNA"/>
</dbReference>
<organism evidence="6 7">
    <name type="scientific">Linnemannia exigua</name>
    <dbReference type="NCBI Taxonomy" id="604196"/>
    <lineage>
        <taxon>Eukaryota</taxon>
        <taxon>Fungi</taxon>
        <taxon>Fungi incertae sedis</taxon>
        <taxon>Mucoromycota</taxon>
        <taxon>Mortierellomycotina</taxon>
        <taxon>Mortierellomycetes</taxon>
        <taxon>Mortierellales</taxon>
        <taxon>Mortierellaceae</taxon>
        <taxon>Linnemannia</taxon>
    </lineage>
</organism>
<dbReference type="SMART" id="SM00398">
    <property type="entry name" value="HMG"/>
    <property type="match status" value="1"/>
</dbReference>
<dbReference type="InterPro" id="IPR009071">
    <property type="entry name" value="HMG_box_dom"/>
</dbReference>
<accession>A0AAD4H4R6</accession>
<dbReference type="GO" id="GO:0030154">
    <property type="term" value="P:cell differentiation"/>
    <property type="evidence" value="ECO:0007669"/>
    <property type="project" value="TreeGrafter"/>
</dbReference>
<feature type="region of interest" description="Disordered" evidence="4">
    <location>
        <begin position="127"/>
        <end position="233"/>
    </location>
</feature>
<dbReference type="AlphaFoldDB" id="A0AAD4H4R6"/>
<dbReference type="Pfam" id="PF00505">
    <property type="entry name" value="HMG_box"/>
    <property type="match status" value="1"/>
</dbReference>
<name>A0AAD4H4R6_9FUNG</name>
<feature type="region of interest" description="Disordered" evidence="4">
    <location>
        <begin position="1"/>
        <end position="36"/>
    </location>
</feature>
<feature type="compositionally biased region" description="Basic and acidic residues" evidence="4">
    <location>
        <begin position="198"/>
        <end position="212"/>
    </location>
</feature>
<dbReference type="GO" id="GO:0000122">
    <property type="term" value="P:negative regulation of transcription by RNA polymerase II"/>
    <property type="evidence" value="ECO:0007669"/>
    <property type="project" value="TreeGrafter"/>
</dbReference>
<feature type="compositionally biased region" description="Basic residues" evidence="4">
    <location>
        <begin position="140"/>
        <end position="155"/>
    </location>
</feature>
<protein>
    <submittedName>
        <fullName evidence="6">Transcription factor Sox-2</fullName>
    </submittedName>
</protein>
<dbReference type="Gene3D" id="1.10.30.10">
    <property type="entry name" value="High mobility group box domain"/>
    <property type="match status" value="1"/>
</dbReference>
<dbReference type="PANTHER" id="PTHR10270">
    <property type="entry name" value="SOX TRANSCRIPTION FACTOR"/>
    <property type="match status" value="1"/>
</dbReference>
<feature type="domain" description="HMG box" evidence="5">
    <location>
        <begin position="38"/>
        <end position="102"/>
    </location>
</feature>
<evidence type="ECO:0000259" key="5">
    <source>
        <dbReference type="PROSITE" id="PS50118"/>
    </source>
</evidence>
<reference evidence="6" key="1">
    <citation type="journal article" date="2020" name="Fungal Divers.">
        <title>Resolving the Mortierellaceae phylogeny through synthesis of multi-gene phylogenetics and phylogenomics.</title>
        <authorList>
            <person name="Vandepol N."/>
            <person name="Liber J."/>
            <person name="Desiro A."/>
            <person name="Na H."/>
            <person name="Kennedy M."/>
            <person name="Barry K."/>
            <person name="Grigoriev I.V."/>
            <person name="Miller A.N."/>
            <person name="O'Donnell K."/>
            <person name="Stajich J.E."/>
            <person name="Bonito G."/>
        </authorList>
    </citation>
    <scope>NUCLEOTIDE SEQUENCE</scope>
    <source>
        <strain evidence="6">NRRL 28262</strain>
    </source>
</reference>
<feature type="DNA-binding region" description="HMG box" evidence="3">
    <location>
        <begin position="38"/>
        <end position="102"/>
    </location>
</feature>
<sequence>MKSLISPNYNGTTGTDNTPKPSNKLTSTALSASRPAKIPRPANSFLIYRKEHAIKYSGLVAPKLSAILAVAWKNEPPERVKYYADLAEKEKKKHALKYPDYKFTPVKRGTGKRARALQAAAAQAAKEAAMSRPVQAPTLKRSKVHMSIAPRKKSSNARSVDVSALITPSPSPSAQCSPSPPPESERTTPANRPKRVIQRPERFSPCGYRERPSLSVSNKSSGTPDSESCSASVETHSSPLFFSSYSDRTSLRMSTSSYSSRINKTSASSRSRKSSASIRSLKSTSRSSYSREDESDTCVEYDDIDFSDASLSSGGEDDGSDDSDYEDKRMTSTRLTGGKKVPQADCTAPSCPKTPFFQSEDPLFYDTTFASPYTLENFEPECLPREDYQWPAAALVGSFSVLATPPHIDLSPLLFSEYMYPTPAFEDPIIDFAEYANFDQDGCYGNMTTVMAKSKGDDKLVANDGICSSESGTRGGYTFPLAVDTLSASLPTFPAESTIPLSLLSPTTGTAHAMESMSLSSVASSNFQG</sequence>
<feature type="compositionally biased region" description="Acidic residues" evidence="4">
    <location>
        <begin position="315"/>
        <end position="325"/>
    </location>
</feature>
<keyword evidence="3" id="KW-0539">Nucleus</keyword>
<keyword evidence="2" id="KW-0804">Transcription</keyword>
<evidence type="ECO:0000256" key="2">
    <source>
        <dbReference type="ARBA" id="ARBA00023163"/>
    </source>
</evidence>
<evidence type="ECO:0000256" key="1">
    <source>
        <dbReference type="ARBA" id="ARBA00023125"/>
    </source>
</evidence>
<dbReference type="InterPro" id="IPR050140">
    <property type="entry name" value="SRY-related_HMG-box_TF-like"/>
</dbReference>
<feature type="compositionally biased region" description="Acidic residues" evidence="4">
    <location>
        <begin position="293"/>
        <end position="306"/>
    </location>
</feature>
<evidence type="ECO:0000256" key="4">
    <source>
        <dbReference type="SAM" id="MobiDB-lite"/>
    </source>
</evidence>
<dbReference type="SUPFAM" id="SSF47095">
    <property type="entry name" value="HMG-box"/>
    <property type="match status" value="1"/>
</dbReference>